<evidence type="ECO:0000313" key="2">
    <source>
        <dbReference type="EMBL" id="MCX2524583.1"/>
    </source>
</evidence>
<gene>
    <name evidence="2" type="ORF">OQ287_10035</name>
</gene>
<keyword evidence="3" id="KW-1185">Reference proteome</keyword>
<feature type="domain" description="DUF7079" evidence="1">
    <location>
        <begin position="10"/>
        <end position="119"/>
    </location>
</feature>
<name>A0AA41ZIM8_9GAMM</name>
<protein>
    <recommendedName>
        <fullName evidence="1">DUF7079 domain-containing protein</fullName>
    </recommendedName>
</protein>
<comment type="caution">
    <text evidence="2">The sequence shown here is derived from an EMBL/GenBank/DDBJ whole genome shotgun (WGS) entry which is preliminary data.</text>
</comment>
<dbReference type="InterPro" id="IPR055507">
    <property type="entry name" value="DUF7079"/>
</dbReference>
<dbReference type="Pfam" id="PF23296">
    <property type="entry name" value="DUF7079"/>
    <property type="match status" value="1"/>
</dbReference>
<evidence type="ECO:0000259" key="1">
    <source>
        <dbReference type="Pfam" id="PF23296"/>
    </source>
</evidence>
<evidence type="ECO:0000313" key="3">
    <source>
        <dbReference type="Proteomes" id="UP001165678"/>
    </source>
</evidence>
<dbReference type="RefSeq" id="WP_250935728.1">
    <property type="nucleotide sequence ID" value="NZ_JAMLJK010000001.1"/>
</dbReference>
<dbReference type="Proteomes" id="UP001165678">
    <property type="component" value="Unassembled WGS sequence"/>
</dbReference>
<dbReference type="EMBL" id="JAPIVE010000002">
    <property type="protein sequence ID" value="MCX2524583.1"/>
    <property type="molecule type" value="Genomic_DNA"/>
</dbReference>
<reference evidence="2" key="1">
    <citation type="submission" date="2022-11" db="EMBL/GenBank/DDBJ databases">
        <title>Larsenimonas rhizosphaerae sp. nov., isolated from a tidal mudflat.</title>
        <authorList>
            <person name="Lee S.D."/>
            <person name="Kim I.S."/>
        </authorList>
    </citation>
    <scope>NUCLEOTIDE SEQUENCE</scope>
    <source>
        <strain evidence="2">GH2-1</strain>
    </source>
</reference>
<accession>A0AA41ZIM8</accession>
<sequence length="134" mass="16196">MIDRATLLASRQTLWLSLTRLWLDSEPGIRDYEQMAEEILRHDYTHKQLEWIYRIEMAPVMVKYQVSITQGWKQFEAQRILPPLVRHTERLTPMKRRFWLLFSGLTTSLSRHRWVTLMQEVQHQQAMATRDIDT</sequence>
<dbReference type="AlphaFoldDB" id="A0AA41ZIM8"/>
<organism evidence="2 3">
    <name type="scientific">Larsenimonas rhizosphaerae</name>
    <dbReference type="NCBI Taxonomy" id="2944682"/>
    <lineage>
        <taxon>Bacteria</taxon>
        <taxon>Pseudomonadati</taxon>
        <taxon>Pseudomonadota</taxon>
        <taxon>Gammaproteobacteria</taxon>
        <taxon>Oceanospirillales</taxon>
        <taxon>Halomonadaceae</taxon>
        <taxon>Larsenimonas</taxon>
    </lineage>
</organism>
<proteinExistence type="predicted"/>